<dbReference type="Gene3D" id="2.40.50.180">
    <property type="entry name" value="CheA-289, Domain 4"/>
    <property type="match status" value="1"/>
</dbReference>
<dbReference type="SUPFAM" id="SSF50341">
    <property type="entry name" value="CheW-like"/>
    <property type="match status" value="1"/>
</dbReference>
<dbReference type="OrthoDB" id="115049at2157"/>
<dbReference type="PANTHER" id="PTHR22617:SF23">
    <property type="entry name" value="CHEMOTAXIS PROTEIN CHEW"/>
    <property type="match status" value="1"/>
</dbReference>
<dbReference type="GO" id="GO:0006935">
    <property type="term" value="P:chemotaxis"/>
    <property type="evidence" value="ECO:0007669"/>
    <property type="project" value="InterPro"/>
</dbReference>
<dbReference type="InterPro" id="IPR002545">
    <property type="entry name" value="CheW-lke_dom"/>
</dbReference>
<comment type="caution">
    <text evidence="2">The sequence shown here is derived from an EMBL/GenBank/DDBJ whole genome shotgun (WGS) entry which is preliminary data.</text>
</comment>
<name>A0A4U5J912_9EURY</name>
<organism evidence="2 3">
    <name type="scientific">Natronomonas salsuginis</name>
    <dbReference type="NCBI Taxonomy" id="2217661"/>
    <lineage>
        <taxon>Archaea</taxon>
        <taxon>Methanobacteriati</taxon>
        <taxon>Methanobacteriota</taxon>
        <taxon>Stenosarchaea group</taxon>
        <taxon>Halobacteria</taxon>
        <taxon>Halobacteriales</taxon>
        <taxon>Natronomonadaceae</taxon>
        <taxon>Natronomonas</taxon>
    </lineage>
</organism>
<sequence length="143" mass="15560">MAAASNTQVLEFDLGTERYCIDIEFVSQIVDRQHITPLPNAPTHVEGVTDLRGETTTIVDPKVLFDIEATGDEDHIVVFDSDQLGEGSAMGWQIDMVHRVVDVAPDEIESSPIDGQTGIEGVIDRGEGEGFVIWVSPDAEPPE</sequence>
<dbReference type="Pfam" id="PF01584">
    <property type="entry name" value="CheW"/>
    <property type="match status" value="1"/>
</dbReference>
<protein>
    <submittedName>
        <fullName evidence="2">Chemotaxis protein CheW</fullName>
    </submittedName>
</protein>
<reference evidence="2 3" key="1">
    <citation type="submission" date="2019-04" db="EMBL/GenBank/DDBJ databases">
        <title>Natronomonas sp. F20-122 a newhaloarchaeon isolated from a saline saltern of Isla Bacuta, Huelva, Spain.</title>
        <authorList>
            <person name="Duran-Viseras A."/>
            <person name="Sanchez-Porro C."/>
            <person name="Ventosa A."/>
        </authorList>
    </citation>
    <scope>NUCLEOTIDE SEQUENCE [LARGE SCALE GENOMIC DNA]</scope>
    <source>
        <strain evidence="2 3">F20-122</strain>
    </source>
</reference>
<evidence type="ECO:0000259" key="1">
    <source>
        <dbReference type="PROSITE" id="PS50851"/>
    </source>
</evidence>
<dbReference type="InterPro" id="IPR039315">
    <property type="entry name" value="CheW"/>
</dbReference>
<dbReference type="GO" id="GO:0007165">
    <property type="term" value="P:signal transduction"/>
    <property type="evidence" value="ECO:0007669"/>
    <property type="project" value="InterPro"/>
</dbReference>
<dbReference type="PROSITE" id="PS50851">
    <property type="entry name" value="CHEW"/>
    <property type="match status" value="1"/>
</dbReference>
<evidence type="ECO:0000313" key="2">
    <source>
        <dbReference type="EMBL" id="TKR25600.1"/>
    </source>
</evidence>
<dbReference type="EMBL" id="QKNX01000003">
    <property type="protein sequence ID" value="TKR25600.1"/>
    <property type="molecule type" value="Genomic_DNA"/>
</dbReference>
<accession>A0A4U5J912</accession>
<gene>
    <name evidence="2" type="ORF">DM868_09280</name>
</gene>
<dbReference type="AlphaFoldDB" id="A0A4U5J912"/>
<dbReference type="GO" id="GO:0005829">
    <property type="term" value="C:cytosol"/>
    <property type="evidence" value="ECO:0007669"/>
    <property type="project" value="TreeGrafter"/>
</dbReference>
<dbReference type="Proteomes" id="UP000308037">
    <property type="component" value="Unassembled WGS sequence"/>
</dbReference>
<proteinExistence type="predicted"/>
<dbReference type="RefSeq" id="WP_137276607.1">
    <property type="nucleotide sequence ID" value="NZ_QKNX01000003.1"/>
</dbReference>
<dbReference type="SMART" id="SM00260">
    <property type="entry name" value="CheW"/>
    <property type="match status" value="1"/>
</dbReference>
<evidence type="ECO:0000313" key="3">
    <source>
        <dbReference type="Proteomes" id="UP000308037"/>
    </source>
</evidence>
<dbReference type="PANTHER" id="PTHR22617">
    <property type="entry name" value="CHEMOTAXIS SENSOR HISTIDINE KINASE-RELATED"/>
    <property type="match status" value="1"/>
</dbReference>
<dbReference type="Gene3D" id="2.30.30.40">
    <property type="entry name" value="SH3 Domains"/>
    <property type="match status" value="1"/>
</dbReference>
<feature type="domain" description="CheW-like" evidence="1">
    <location>
        <begin position="6"/>
        <end position="143"/>
    </location>
</feature>
<keyword evidence="3" id="KW-1185">Reference proteome</keyword>
<dbReference type="InterPro" id="IPR036061">
    <property type="entry name" value="CheW-like_dom_sf"/>
</dbReference>